<dbReference type="EMBL" id="SHAG01000048">
    <property type="protein sequence ID" value="RZO75097.1"/>
    <property type="molecule type" value="Genomic_DNA"/>
</dbReference>
<dbReference type="NCBIfam" id="NF003507">
    <property type="entry name" value="PRK05170.2-5"/>
    <property type="match status" value="1"/>
</dbReference>
<dbReference type="InterPro" id="IPR008228">
    <property type="entry name" value="UCP006173"/>
</dbReference>
<accession>A0A520RY38</accession>
<evidence type="ECO:0000313" key="2">
    <source>
        <dbReference type="Proteomes" id="UP000316199"/>
    </source>
</evidence>
<dbReference type="Proteomes" id="UP000316199">
    <property type="component" value="Unassembled WGS sequence"/>
</dbReference>
<proteinExistence type="predicted"/>
<dbReference type="AlphaFoldDB" id="A0A520RY38"/>
<gene>
    <name evidence="1" type="ORF">EVA68_07765</name>
</gene>
<organism evidence="1 2">
    <name type="scientific">OM182 bacterium</name>
    <dbReference type="NCBI Taxonomy" id="2510334"/>
    <lineage>
        <taxon>Bacteria</taxon>
        <taxon>Pseudomonadati</taxon>
        <taxon>Pseudomonadota</taxon>
        <taxon>Gammaproteobacteria</taxon>
        <taxon>OMG group</taxon>
        <taxon>OM182 clade</taxon>
    </lineage>
</organism>
<dbReference type="InterPro" id="IPR005358">
    <property type="entry name" value="Puta_zinc/iron-chelating_dom"/>
</dbReference>
<sequence length="141" mass="16240">MSFWQEKSFSEMTRDEWESLCDGCARCCLVKLQDGGEVRYTSIVCKFLDQDNCRCSDYENRSSLVPTCVHLQSSSIPEWLPTSCAYRLIDEGKDLEWWHPLVSGSQDTVYEAGISVRGKVISEAHVHPEEIEEQTIKWIEL</sequence>
<dbReference type="Pfam" id="PF03692">
    <property type="entry name" value="CxxCxxCC"/>
    <property type="match status" value="1"/>
</dbReference>
<dbReference type="PIRSF" id="PIRSF006173">
    <property type="entry name" value="UCP006173"/>
    <property type="match status" value="1"/>
</dbReference>
<dbReference type="PANTHER" id="PTHR37421">
    <property type="entry name" value="UPF0260 PROTEIN YCGN"/>
    <property type="match status" value="1"/>
</dbReference>
<reference evidence="1 2" key="1">
    <citation type="submission" date="2019-02" db="EMBL/GenBank/DDBJ databases">
        <title>Prokaryotic population dynamics and viral predation in marine succession experiment using metagenomics: the confinement effect.</title>
        <authorList>
            <person name="Haro-Moreno J.M."/>
            <person name="Rodriguez-Valera F."/>
            <person name="Lopez-Perez M."/>
        </authorList>
    </citation>
    <scope>NUCLEOTIDE SEQUENCE [LARGE SCALE GENOMIC DNA]</scope>
    <source>
        <strain evidence="1">MED-G157</strain>
    </source>
</reference>
<dbReference type="NCBIfam" id="NF003501">
    <property type="entry name" value="PRK05170.1-5"/>
    <property type="match status" value="1"/>
</dbReference>
<name>A0A520RY38_9GAMM</name>
<evidence type="ECO:0000313" key="1">
    <source>
        <dbReference type="EMBL" id="RZO75097.1"/>
    </source>
</evidence>
<dbReference type="PANTHER" id="PTHR37421:SF1">
    <property type="entry name" value="UPF0260 PROTEIN YCGN"/>
    <property type="match status" value="1"/>
</dbReference>
<comment type="caution">
    <text evidence="1">The sequence shown here is derived from an EMBL/GenBank/DDBJ whole genome shotgun (WGS) entry which is preliminary data.</text>
</comment>
<protein>
    <submittedName>
        <fullName evidence="1">YcgN family cysteine cluster protein</fullName>
    </submittedName>
</protein>